<feature type="compositionally biased region" description="Pro residues" evidence="2">
    <location>
        <begin position="429"/>
        <end position="438"/>
    </location>
</feature>
<protein>
    <submittedName>
        <fullName evidence="4">Muscle M-line assembly protein unc-89</fullName>
    </submittedName>
</protein>
<dbReference type="FunCoup" id="K0KM20">
    <property type="interactions" value="259"/>
</dbReference>
<feature type="compositionally biased region" description="Basic and acidic residues" evidence="2">
    <location>
        <begin position="440"/>
        <end position="464"/>
    </location>
</feature>
<reference evidence="4 5" key="1">
    <citation type="journal article" date="2012" name="Eukaryot. Cell">
        <title>Draft genome sequence of Wickerhamomyces ciferrii NRRL Y-1031 F-60-10.</title>
        <authorList>
            <person name="Schneider J."/>
            <person name="Andrea H."/>
            <person name="Blom J."/>
            <person name="Jaenicke S."/>
            <person name="Ruckert C."/>
            <person name="Schorsch C."/>
            <person name="Szczepanowski R."/>
            <person name="Farwick M."/>
            <person name="Goesmann A."/>
            <person name="Puhler A."/>
            <person name="Schaffer S."/>
            <person name="Tauch A."/>
            <person name="Kohler T."/>
            <person name="Brinkrolf K."/>
        </authorList>
    </citation>
    <scope>NUCLEOTIDE SEQUENCE [LARGE SCALE GENOMIC DNA]</scope>
    <source>
        <strain evidence="5">ATCC 14091 / BCRC 22168 / CBS 111 / JCM 3599 / NBRC 0793 / NRRL Y-1031 F-60-10</strain>
    </source>
</reference>
<dbReference type="InParanoid" id="K0KM20"/>
<dbReference type="Proteomes" id="UP000009328">
    <property type="component" value="Unassembled WGS sequence"/>
</dbReference>
<dbReference type="GO" id="GO:0030490">
    <property type="term" value="P:maturation of SSU-rRNA"/>
    <property type="evidence" value="ECO:0007669"/>
    <property type="project" value="TreeGrafter"/>
</dbReference>
<dbReference type="GO" id="GO:0030686">
    <property type="term" value="C:90S preribosome"/>
    <property type="evidence" value="ECO:0007669"/>
    <property type="project" value="TreeGrafter"/>
</dbReference>
<keyword evidence="1" id="KW-0175">Coiled coil</keyword>
<dbReference type="eggNOG" id="ENOG502S6Z4">
    <property type="taxonomic scope" value="Eukaryota"/>
</dbReference>
<evidence type="ECO:0000259" key="3">
    <source>
        <dbReference type="Pfam" id="PF09073"/>
    </source>
</evidence>
<dbReference type="PANTHER" id="PTHR23325">
    <property type="entry name" value="SERUM RESPONSE FACTOR-BINDING"/>
    <property type="match status" value="1"/>
</dbReference>
<dbReference type="EMBL" id="CAIF01000236">
    <property type="protein sequence ID" value="CCH46270.1"/>
    <property type="molecule type" value="Genomic_DNA"/>
</dbReference>
<dbReference type="GO" id="GO:0005634">
    <property type="term" value="C:nucleus"/>
    <property type="evidence" value="ECO:0007669"/>
    <property type="project" value="TreeGrafter"/>
</dbReference>
<keyword evidence="5" id="KW-1185">Reference proteome</keyword>
<dbReference type="AlphaFoldDB" id="K0KM20"/>
<evidence type="ECO:0000256" key="2">
    <source>
        <dbReference type="SAM" id="MobiDB-lite"/>
    </source>
</evidence>
<proteinExistence type="predicted"/>
<accession>K0KM20</accession>
<feature type="compositionally biased region" description="Acidic residues" evidence="2">
    <location>
        <begin position="334"/>
        <end position="343"/>
    </location>
</feature>
<feature type="region of interest" description="Disordered" evidence="2">
    <location>
        <begin position="196"/>
        <end position="475"/>
    </location>
</feature>
<dbReference type="InterPro" id="IPR037393">
    <property type="entry name" value="Bud22/SRFB1"/>
</dbReference>
<feature type="compositionally biased region" description="Acidic residues" evidence="2">
    <location>
        <begin position="202"/>
        <end position="231"/>
    </location>
</feature>
<evidence type="ECO:0000313" key="4">
    <source>
        <dbReference type="EMBL" id="CCH46270.1"/>
    </source>
</evidence>
<feature type="compositionally biased region" description="Basic residues" evidence="2">
    <location>
        <begin position="348"/>
        <end position="360"/>
    </location>
</feature>
<feature type="compositionally biased region" description="Acidic residues" evidence="2">
    <location>
        <begin position="255"/>
        <end position="266"/>
    </location>
</feature>
<sequence length="475" mass="55214">MPKQNSLWRLDLLEVEFLKTEPRYPKSKVLLKSKRKQSLIPSNKSQALKEIDALRQDVFDKKLHSSLVKYKRALKKIVKAPASKKTSEEETKFIKSLDIDRITNIKIVKLIQNVFKLIPKKLQNEPESTPKYLPAWIVESLTDKESPNNQSNFYNSLSQDQKNYYSKLMNHKEISSIVKIVENSFKIILGPVKDKDGKKDIEDLESSESESEEEETKGNDDKDEESEEEEAEDRRNSEDASDDDYSKYDALVAGSEDEDEEVELDNEINYNSVTDTEPSDQEQAEESESEADDFFEEEPKKTKKEKEKEKLKKEEAKYNLPELAAGYFSGGSDSEIEEDELVEEITKPKKKNRRGQRARQKIWEAKFKNNANHIKKERDEKQQQREQRQKEYEERVAKRAAKAKEMEVTGSNSAPLKQRTFNKDAKQPEPLPFSPQPEPAKAEEKDTKLHPSWEAKKRQEEALKNVKFQGKKVKF</sequence>
<evidence type="ECO:0000313" key="5">
    <source>
        <dbReference type="Proteomes" id="UP000009328"/>
    </source>
</evidence>
<dbReference type="Pfam" id="PF09073">
    <property type="entry name" value="BUD22"/>
    <property type="match status" value="1"/>
</dbReference>
<comment type="caution">
    <text evidence="4">The sequence shown here is derived from an EMBL/GenBank/DDBJ whole genome shotgun (WGS) entry which is preliminary data.</text>
</comment>
<dbReference type="STRING" id="1206466.K0KM20"/>
<name>K0KM20_WICCF</name>
<organism evidence="4 5">
    <name type="scientific">Wickerhamomyces ciferrii (strain ATCC 14091 / BCRC 22168 / CBS 111 / JCM 3599 / NBRC 0793 / NRRL Y-1031 F-60-10)</name>
    <name type="common">Yeast</name>
    <name type="synonym">Pichia ciferrii</name>
    <dbReference type="NCBI Taxonomy" id="1206466"/>
    <lineage>
        <taxon>Eukaryota</taxon>
        <taxon>Fungi</taxon>
        <taxon>Dikarya</taxon>
        <taxon>Ascomycota</taxon>
        <taxon>Saccharomycotina</taxon>
        <taxon>Saccharomycetes</taxon>
        <taxon>Phaffomycetales</taxon>
        <taxon>Wickerhamomycetaceae</taxon>
        <taxon>Wickerhamomyces</taxon>
    </lineage>
</organism>
<dbReference type="PANTHER" id="PTHR23325:SF1">
    <property type="entry name" value="SERUM RESPONSE FACTOR-BINDING PROTEIN 1"/>
    <property type="match status" value="1"/>
</dbReference>
<feature type="domain" description="Bud22" evidence="3">
    <location>
        <begin position="65"/>
        <end position="475"/>
    </location>
</feature>
<dbReference type="HOGENOM" id="CLU_024653_0_0_1"/>
<gene>
    <name evidence="4" type="ORF">BN7_5862</name>
</gene>
<dbReference type="InterPro" id="IPR015158">
    <property type="entry name" value="Bud22_dom"/>
</dbReference>
<feature type="compositionally biased region" description="Basic and acidic residues" evidence="2">
    <location>
        <begin position="374"/>
        <end position="407"/>
    </location>
</feature>
<evidence type="ECO:0000256" key="1">
    <source>
        <dbReference type="ARBA" id="ARBA00023054"/>
    </source>
</evidence>
<feature type="compositionally biased region" description="Basic and acidic residues" evidence="2">
    <location>
        <begin position="297"/>
        <end position="317"/>
    </location>
</feature>
<feature type="compositionally biased region" description="Acidic residues" evidence="2">
    <location>
        <begin position="277"/>
        <end position="296"/>
    </location>
</feature>